<sequence>MWGRIVKANLRMCDYVLLSTPDIFHIAREFREDAIYLPNPVDFELFYPKPMRETSGKKRILIASESNWSTKGTDIIIKALSSVKDLVEVYIISYGKDFARTLSLARELGLHVRILPKVSHAKVNQYYWNADVIIDQVKLGSLGLVSLEGIACGRPVIVYVSSKYKEYSEFPMKDIQTEDEIAEAVVKADRTLWEMEYTYLINNHEPNRVVKKVLNIYKEAINRK</sequence>
<name>A0A7C4H2N2_9CREN</name>
<evidence type="ECO:0000313" key="2">
    <source>
        <dbReference type="EMBL" id="HGM07292.1"/>
    </source>
</evidence>
<proteinExistence type="predicted"/>
<evidence type="ECO:0000259" key="1">
    <source>
        <dbReference type="Pfam" id="PF00534"/>
    </source>
</evidence>
<dbReference type="GO" id="GO:0016757">
    <property type="term" value="F:glycosyltransferase activity"/>
    <property type="evidence" value="ECO:0007669"/>
    <property type="project" value="InterPro"/>
</dbReference>
<organism evidence="2">
    <name type="scientific">Ignisphaera aggregans</name>
    <dbReference type="NCBI Taxonomy" id="334771"/>
    <lineage>
        <taxon>Archaea</taxon>
        <taxon>Thermoproteota</taxon>
        <taxon>Thermoprotei</taxon>
        <taxon>Desulfurococcales</taxon>
        <taxon>Desulfurococcaceae</taxon>
        <taxon>Ignisphaera</taxon>
    </lineage>
</organism>
<dbReference type="Pfam" id="PF00534">
    <property type="entry name" value="Glycos_transf_1"/>
    <property type="match status" value="1"/>
</dbReference>
<comment type="caution">
    <text evidence="2">The sequence shown here is derived from an EMBL/GenBank/DDBJ whole genome shotgun (WGS) entry which is preliminary data.</text>
</comment>
<dbReference type="SUPFAM" id="SSF53756">
    <property type="entry name" value="UDP-Glycosyltransferase/glycogen phosphorylase"/>
    <property type="match status" value="1"/>
</dbReference>
<dbReference type="AlphaFoldDB" id="A0A7C4H2N2"/>
<dbReference type="InterPro" id="IPR001296">
    <property type="entry name" value="Glyco_trans_1"/>
</dbReference>
<protein>
    <submittedName>
        <fullName evidence="2">Glycosyltransferase</fullName>
    </submittedName>
</protein>
<feature type="domain" description="Glycosyl transferase family 1" evidence="1">
    <location>
        <begin position="56"/>
        <end position="167"/>
    </location>
</feature>
<dbReference type="EMBL" id="DTCA01000084">
    <property type="protein sequence ID" value="HGM07292.1"/>
    <property type="molecule type" value="Genomic_DNA"/>
</dbReference>
<accession>A0A7C4H2N2</accession>
<dbReference type="Gene3D" id="3.40.50.2000">
    <property type="entry name" value="Glycogen Phosphorylase B"/>
    <property type="match status" value="1"/>
</dbReference>
<keyword evidence="2" id="KW-0808">Transferase</keyword>
<reference evidence="2" key="1">
    <citation type="journal article" date="2020" name="mSystems">
        <title>Genome- and Community-Level Interaction Insights into Carbon Utilization and Element Cycling Functions of Hydrothermarchaeota in Hydrothermal Sediment.</title>
        <authorList>
            <person name="Zhou Z."/>
            <person name="Liu Y."/>
            <person name="Xu W."/>
            <person name="Pan J."/>
            <person name="Luo Z.H."/>
            <person name="Li M."/>
        </authorList>
    </citation>
    <scope>NUCLEOTIDE SEQUENCE [LARGE SCALE GENOMIC DNA]</scope>
    <source>
        <strain evidence="2">SpSt-658</strain>
    </source>
</reference>
<gene>
    <name evidence="2" type="ORF">ENU31_02635</name>
</gene>